<feature type="transmembrane region" description="Helical" evidence="1">
    <location>
        <begin position="129"/>
        <end position="152"/>
    </location>
</feature>
<protein>
    <submittedName>
        <fullName evidence="3">Cytochrome c biogenesis protein CcsA</fullName>
    </submittedName>
</protein>
<dbReference type="PANTHER" id="PTHR38034">
    <property type="entry name" value="INNER MEMBRANE PROTEIN YPJD"/>
    <property type="match status" value="1"/>
</dbReference>
<feature type="transmembrane region" description="Helical" evidence="1">
    <location>
        <begin position="91"/>
        <end position="109"/>
    </location>
</feature>
<feature type="transmembrane region" description="Helical" evidence="1">
    <location>
        <begin position="213"/>
        <end position="229"/>
    </location>
</feature>
<dbReference type="Pfam" id="PF01578">
    <property type="entry name" value="Cytochrom_C_asm"/>
    <property type="match status" value="1"/>
</dbReference>
<keyword evidence="1" id="KW-0812">Transmembrane</keyword>
<dbReference type="InterPro" id="IPR002541">
    <property type="entry name" value="Cyt_c_assembly"/>
</dbReference>
<feature type="transmembrane region" description="Helical" evidence="1">
    <location>
        <begin position="178"/>
        <end position="201"/>
    </location>
</feature>
<keyword evidence="1" id="KW-0472">Membrane</keyword>
<gene>
    <name evidence="3" type="primary">ccsA</name>
    <name evidence="3" type="ORF">V6X64_01195</name>
</gene>
<organism evidence="3 4">
    <name type="scientific">Spiribacter onubensis</name>
    <dbReference type="NCBI Taxonomy" id="3122420"/>
    <lineage>
        <taxon>Bacteria</taxon>
        <taxon>Pseudomonadati</taxon>
        <taxon>Pseudomonadota</taxon>
        <taxon>Gammaproteobacteria</taxon>
        <taxon>Chromatiales</taxon>
        <taxon>Ectothiorhodospiraceae</taxon>
        <taxon>Spiribacter</taxon>
    </lineage>
</organism>
<dbReference type="RefSeq" id="WP_367966092.1">
    <property type="nucleotide sequence ID" value="NZ_JBAKFI010000003.1"/>
</dbReference>
<feature type="domain" description="Cytochrome c assembly protein" evidence="2">
    <location>
        <begin position="46"/>
        <end position="264"/>
    </location>
</feature>
<accession>A0ABV3S987</accession>
<keyword evidence="1" id="KW-1133">Transmembrane helix</keyword>
<dbReference type="EMBL" id="JBAKFJ010000001">
    <property type="protein sequence ID" value="MEX0385609.1"/>
    <property type="molecule type" value="Genomic_DNA"/>
</dbReference>
<sequence length="270" mass="28852">MIHTLSTLIAVALYGAALATLLSGLRGRVEMRRGERLAFGIALPAVLIHAILLWQAVWTTAGLNLSLFNAASLLGWLMAAMLLLAAVRQPVHSLGLVVFPFAAITLLLADRLGTPGATMVPLGKPVDLHVISSVAAYAVLGLASAQAVVLAWQENVLRRRRAGAVLGLLPPLQSMEALLFQLLASGFVLLSISLVTGWLFVDNLFAQDLVHKTVLSMVAWLVFAGLLIGRHQAGWRGRTAIRWTLAGFLLLALAYFGSKAVLELILSRSA</sequence>
<evidence type="ECO:0000259" key="2">
    <source>
        <dbReference type="Pfam" id="PF01578"/>
    </source>
</evidence>
<name>A0ABV3S987_9GAMM</name>
<feature type="transmembrane region" description="Helical" evidence="1">
    <location>
        <begin position="37"/>
        <end position="57"/>
    </location>
</feature>
<evidence type="ECO:0000313" key="3">
    <source>
        <dbReference type="EMBL" id="MEX0385609.1"/>
    </source>
</evidence>
<reference evidence="3 4" key="1">
    <citation type="submission" date="2024-02" db="EMBL/GenBank/DDBJ databases">
        <title>New especies of Spiribacter isolated from saline water.</title>
        <authorList>
            <person name="Leon M.J."/>
            <person name="De La Haba R."/>
            <person name="Sanchez-Porro C."/>
            <person name="Ventosa A."/>
        </authorList>
    </citation>
    <scope>NUCLEOTIDE SEQUENCE [LARGE SCALE GENOMIC DNA]</scope>
    <source>
        <strain evidence="4">ag22IC4-227</strain>
    </source>
</reference>
<dbReference type="PANTHER" id="PTHR38034:SF1">
    <property type="entry name" value="INNER MEMBRANE PROTEIN YPJD"/>
    <property type="match status" value="1"/>
</dbReference>
<feature type="transmembrane region" description="Helical" evidence="1">
    <location>
        <begin position="6"/>
        <end position="25"/>
    </location>
</feature>
<comment type="caution">
    <text evidence="3">The sequence shown here is derived from an EMBL/GenBank/DDBJ whole genome shotgun (WGS) entry which is preliminary data.</text>
</comment>
<proteinExistence type="predicted"/>
<evidence type="ECO:0000256" key="1">
    <source>
        <dbReference type="SAM" id="Phobius"/>
    </source>
</evidence>
<evidence type="ECO:0000313" key="4">
    <source>
        <dbReference type="Proteomes" id="UP001556653"/>
    </source>
</evidence>
<feature type="transmembrane region" description="Helical" evidence="1">
    <location>
        <begin position="63"/>
        <end position="84"/>
    </location>
</feature>
<feature type="transmembrane region" description="Helical" evidence="1">
    <location>
        <begin position="241"/>
        <end position="258"/>
    </location>
</feature>
<keyword evidence="4" id="KW-1185">Reference proteome</keyword>
<dbReference type="InterPro" id="IPR052372">
    <property type="entry name" value="YpjD/HemX"/>
</dbReference>
<dbReference type="Proteomes" id="UP001556653">
    <property type="component" value="Unassembled WGS sequence"/>
</dbReference>